<evidence type="ECO:0000313" key="2">
    <source>
        <dbReference type="EMBL" id="KJD36282.1"/>
    </source>
</evidence>
<dbReference type="Pfam" id="PF19515">
    <property type="entry name" value="DUF6048"/>
    <property type="match status" value="1"/>
</dbReference>
<protein>
    <recommendedName>
        <fullName evidence="4">Outer membrane protein beta-barrel domain-containing protein</fullName>
    </recommendedName>
</protein>
<evidence type="ECO:0008006" key="4">
    <source>
        <dbReference type="Google" id="ProtNLM"/>
    </source>
</evidence>
<gene>
    <name evidence="2" type="ORF">PW52_06740</name>
</gene>
<proteinExistence type="predicted"/>
<comment type="caution">
    <text evidence="2">The sequence shown here is derived from an EMBL/GenBank/DDBJ whole genome shotgun (WGS) entry which is preliminary data.</text>
</comment>
<dbReference type="PATRIC" id="fig|1435349.4.peg.2313"/>
<evidence type="ECO:0000256" key="1">
    <source>
        <dbReference type="SAM" id="SignalP"/>
    </source>
</evidence>
<dbReference type="Proteomes" id="UP000032578">
    <property type="component" value="Unassembled WGS sequence"/>
</dbReference>
<dbReference type="EMBL" id="JTDW01000004">
    <property type="protein sequence ID" value="KJD36282.1"/>
    <property type="molecule type" value="Genomic_DNA"/>
</dbReference>
<dbReference type="InterPro" id="IPR046111">
    <property type="entry name" value="DUF6048"/>
</dbReference>
<dbReference type="STRING" id="1435349.PW52_06740"/>
<sequence>MKHTLALHISIAFSLLVICVKTQAQNNQNPPKPKPEKELIKKTNDTVIKTSDSTAVKLKYGLRAGIDLSKILRSYLDDDYKGFEILADYRLKPNFYIAGELGFEDKTTISDYLDVTSKGSYLKAGIDLNVYQNWLDMDNLVYFGFRVGASTFNQTINNFTIYTTDQYWTPQLTSTDATEYSGLTAFWGEIMLGFKVELLTNLYLGANVQLKFLASESSIDNFEVLYIPGYGKTYDSGLIGAGYSYFLSYRIPLFKKAKS</sequence>
<accession>A0A0D7WEY0</accession>
<evidence type="ECO:0000313" key="3">
    <source>
        <dbReference type="Proteomes" id="UP000032578"/>
    </source>
</evidence>
<keyword evidence="3" id="KW-1185">Reference proteome</keyword>
<feature type="chain" id="PRO_5002326071" description="Outer membrane protein beta-barrel domain-containing protein" evidence="1">
    <location>
        <begin position="25"/>
        <end position="259"/>
    </location>
</feature>
<name>A0A0D7WEY0_9FLAO</name>
<dbReference type="RefSeq" id="WP_240475156.1">
    <property type="nucleotide sequence ID" value="NZ_JTDW01000004.1"/>
</dbReference>
<feature type="signal peptide" evidence="1">
    <location>
        <begin position="1"/>
        <end position="24"/>
    </location>
</feature>
<keyword evidence="1" id="KW-0732">Signal</keyword>
<organism evidence="2 3">
    <name type="scientific">Neotamlana sedimentorum</name>
    <dbReference type="NCBI Taxonomy" id="1435349"/>
    <lineage>
        <taxon>Bacteria</taxon>
        <taxon>Pseudomonadati</taxon>
        <taxon>Bacteroidota</taxon>
        <taxon>Flavobacteriia</taxon>
        <taxon>Flavobacteriales</taxon>
        <taxon>Flavobacteriaceae</taxon>
        <taxon>Neotamlana</taxon>
    </lineage>
</organism>
<reference evidence="2 3" key="1">
    <citation type="submission" date="2014-11" db="EMBL/GenBank/DDBJ databases">
        <title>Tamlana sedimentorum sp. nov., isolated from shallow sand sediments of the Sea of Japan.</title>
        <authorList>
            <person name="Romanenko L.A."/>
        </authorList>
    </citation>
    <scope>NUCLEOTIDE SEQUENCE [LARGE SCALE GENOMIC DNA]</scope>
    <source>
        <strain evidence="2 3">JCM 19808</strain>
    </source>
</reference>
<dbReference type="AlphaFoldDB" id="A0A0D7WEY0"/>